<evidence type="ECO:0000313" key="2">
    <source>
        <dbReference type="Proteomes" id="UP001140234"/>
    </source>
</evidence>
<reference evidence="1" key="1">
    <citation type="submission" date="2022-07" db="EMBL/GenBank/DDBJ databases">
        <title>Phylogenomic reconstructions and comparative analyses of Kickxellomycotina fungi.</title>
        <authorList>
            <person name="Reynolds N.K."/>
            <person name="Stajich J.E."/>
            <person name="Barry K."/>
            <person name="Grigoriev I.V."/>
            <person name="Crous P."/>
            <person name="Smith M.E."/>
        </authorList>
    </citation>
    <scope>NUCLEOTIDE SEQUENCE</scope>
    <source>
        <strain evidence="1">CBS 109366</strain>
    </source>
</reference>
<sequence>PGAGHVADLARALPAAYAPVARAAPAGNAGPRTAESLAAAAAAGGAAAVGASGQAGGASAADVADPGRDGRRGVCVRRAREPVAAAGPADVRGGRAAVHRVPARHQRRVPASVGAGGAHGARRDARAAQAPGHGPHRGARVGQAAQRVHPLPQLEPGEDQAALPERQPDRPVAHRRRALAQRGPASQGALPAAVPRRARDLPRPPEDPEHGGRAQRPLPVPVGCPAPRLPPARVPCDTRAQAPAQQLCAPGCHKAKLCPEPPSL</sequence>
<name>A0ACC1JPY3_9FUNG</name>
<organism evidence="1 2">
    <name type="scientific">Coemansia nantahalensis</name>
    <dbReference type="NCBI Taxonomy" id="2789366"/>
    <lineage>
        <taxon>Eukaryota</taxon>
        <taxon>Fungi</taxon>
        <taxon>Fungi incertae sedis</taxon>
        <taxon>Zoopagomycota</taxon>
        <taxon>Kickxellomycotina</taxon>
        <taxon>Kickxellomycetes</taxon>
        <taxon>Kickxellales</taxon>
        <taxon>Kickxellaceae</taxon>
        <taxon>Coemansia</taxon>
    </lineage>
</organism>
<feature type="non-terminal residue" evidence="1">
    <location>
        <position position="1"/>
    </location>
</feature>
<comment type="caution">
    <text evidence="1">The sequence shown here is derived from an EMBL/GenBank/DDBJ whole genome shotgun (WGS) entry which is preliminary data.</text>
</comment>
<proteinExistence type="predicted"/>
<dbReference type="EMBL" id="JANBUJ010002233">
    <property type="protein sequence ID" value="KAJ2764766.1"/>
    <property type="molecule type" value="Genomic_DNA"/>
</dbReference>
<feature type="non-terminal residue" evidence="1">
    <location>
        <position position="264"/>
    </location>
</feature>
<keyword evidence="2" id="KW-1185">Reference proteome</keyword>
<protein>
    <submittedName>
        <fullName evidence="1">Uncharacterized protein</fullName>
    </submittedName>
</protein>
<evidence type="ECO:0000313" key="1">
    <source>
        <dbReference type="EMBL" id="KAJ2764766.1"/>
    </source>
</evidence>
<gene>
    <name evidence="1" type="ORF">IWQ57_005041</name>
</gene>
<dbReference type="Proteomes" id="UP001140234">
    <property type="component" value="Unassembled WGS sequence"/>
</dbReference>
<accession>A0ACC1JPY3</accession>